<evidence type="ECO:0000256" key="5">
    <source>
        <dbReference type="ARBA" id="ARBA00022989"/>
    </source>
</evidence>
<dbReference type="SMART" id="SM00382">
    <property type="entry name" value="AAA"/>
    <property type="match status" value="1"/>
</dbReference>
<dbReference type="InterPro" id="IPR039421">
    <property type="entry name" value="Type_1_exporter"/>
</dbReference>
<dbReference type="Gene3D" id="1.20.1560.10">
    <property type="entry name" value="ABC transporter type 1, transmembrane domain"/>
    <property type="match status" value="1"/>
</dbReference>
<keyword evidence="4 10" id="KW-0067">ATP-binding</keyword>
<dbReference type="GO" id="GO:0005886">
    <property type="term" value="C:plasma membrane"/>
    <property type="evidence" value="ECO:0007669"/>
    <property type="project" value="UniProtKB-SubCell"/>
</dbReference>
<feature type="transmembrane region" description="Helical" evidence="7">
    <location>
        <begin position="51"/>
        <end position="71"/>
    </location>
</feature>
<dbReference type="Gene3D" id="3.40.50.300">
    <property type="entry name" value="P-loop containing nucleotide triphosphate hydrolases"/>
    <property type="match status" value="1"/>
</dbReference>
<dbReference type="GO" id="GO:0016887">
    <property type="term" value="F:ATP hydrolysis activity"/>
    <property type="evidence" value="ECO:0007669"/>
    <property type="project" value="InterPro"/>
</dbReference>
<dbReference type="InterPro" id="IPR027417">
    <property type="entry name" value="P-loop_NTPase"/>
</dbReference>
<evidence type="ECO:0000256" key="1">
    <source>
        <dbReference type="ARBA" id="ARBA00004651"/>
    </source>
</evidence>
<dbReference type="InterPro" id="IPR036640">
    <property type="entry name" value="ABC1_TM_sf"/>
</dbReference>
<keyword evidence="3" id="KW-0547">Nucleotide-binding</keyword>
<evidence type="ECO:0000256" key="7">
    <source>
        <dbReference type="SAM" id="Phobius"/>
    </source>
</evidence>
<gene>
    <name evidence="10" type="ORF">BJ969_004857</name>
</gene>
<keyword evidence="5 7" id="KW-1133">Transmembrane helix</keyword>
<protein>
    <submittedName>
        <fullName evidence="10">ATP-binding cassette subfamily B protein</fullName>
    </submittedName>
</protein>
<evidence type="ECO:0000256" key="3">
    <source>
        <dbReference type="ARBA" id="ARBA00022741"/>
    </source>
</evidence>
<dbReference type="EMBL" id="JACHIV010000001">
    <property type="protein sequence ID" value="MBB5071769.1"/>
    <property type="molecule type" value="Genomic_DNA"/>
</dbReference>
<dbReference type="PROSITE" id="PS50929">
    <property type="entry name" value="ABC_TM1F"/>
    <property type="match status" value="1"/>
</dbReference>
<dbReference type="Proteomes" id="UP000580474">
    <property type="component" value="Unassembled WGS sequence"/>
</dbReference>
<proteinExistence type="predicted"/>
<keyword evidence="2 7" id="KW-0812">Transmembrane</keyword>
<reference evidence="10 11" key="1">
    <citation type="submission" date="2020-08" db="EMBL/GenBank/DDBJ databases">
        <title>Sequencing the genomes of 1000 actinobacteria strains.</title>
        <authorList>
            <person name="Klenk H.-P."/>
        </authorList>
    </citation>
    <scope>NUCLEOTIDE SEQUENCE [LARGE SCALE GENOMIC DNA]</scope>
    <source>
        <strain evidence="10 11">DSM 45582</strain>
    </source>
</reference>
<dbReference type="PROSITE" id="PS51257">
    <property type="entry name" value="PROKAR_LIPOPROTEIN"/>
    <property type="match status" value="1"/>
</dbReference>
<dbReference type="AlphaFoldDB" id="A0A840NR84"/>
<dbReference type="GO" id="GO:0005524">
    <property type="term" value="F:ATP binding"/>
    <property type="evidence" value="ECO:0007669"/>
    <property type="project" value="UniProtKB-KW"/>
</dbReference>
<dbReference type="InterPro" id="IPR011527">
    <property type="entry name" value="ABC1_TM_dom"/>
</dbReference>
<evidence type="ECO:0000313" key="11">
    <source>
        <dbReference type="Proteomes" id="UP000580474"/>
    </source>
</evidence>
<dbReference type="InterPro" id="IPR003439">
    <property type="entry name" value="ABC_transporter-like_ATP-bd"/>
</dbReference>
<dbReference type="Pfam" id="PF00664">
    <property type="entry name" value="ABC_membrane"/>
    <property type="match status" value="1"/>
</dbReference>
<evidence type="ECO:0000256" key="4">
    <source>
        <dbReference type="ARBA" id="ARBA00022840"/>
    </source>
</evidence>
<keyword evidence="11" id="KW-1185">Reference proteome</keyword>
<comment type="subcellular location">
    <subcellularLocation>
        <location evidence="1">Cell membrane</location>
        <topology evidence="1">Multi-pass membrane protein</topology>
    </subcellularLocation>
</comment>
<comment type="caution">
    <text evidence="10">The sequence shown here is derived from an EMBL/GenBank/DDBJ whole genome shotgun (WGS) entry which is preliminary data.</text>
</comment>
<feature type="domain" description="ABC transmembrane type-1" evidence="9">
    <location>
        <begin position="20"/>
        <end position="287"/>
    </location>
</feature>
<dbReference type="SUPFAM" id="SSF90123">
    <property type="entry name" value="ABC transporter transmembrane region"/>
    <property type="match status" value="1"/>
</dbReference>
<dbReference type="PROSITE" id="PS00211">
    <property type="entry name" value="ABC_TRANSPORTER_1"/>
    <property type="match status" value="1"/>
</dbReference>
<dbReference type="GO" id="GO:0140359">
    <property type="term" value="F:ABC-type transporter activity"/>
    <property type="evidence" value="ECO:0007669"/>
    <property type="project" value="InterPro"/>
</dbReference>
<dbReference type="InterPro" id="IPR017871">
    <property type="entry name" value="ABC_transporter-like_CS"/>
</dbReference>
<dbReference type="PANTHER" id="PTHR24221">
    <property type="entry name" value="ATP-BINDING CASSETTE SUB-FAMILY B"/>
    <property type="match status" value="1"/>
</dbReference>
<accession>A0A840NR84</accession>
<dbReference type="RefSeq" id="WP_184482357.1">
    <property type="nucleotide sequence ID" value="NZ_JACHIV010000001.1"/>
</dbReference>
<evidence type="ECO:0000259" key="8">
    <source>
        <dbReference type="PROSITE" id="PS50893"/>
    </source>
</evidence>
<name>A0A840NR84_9PSEU</name>
<keyword evidence="6 7" id="KW-0472">Membrane</keyword>
<dbReference type="InterPro" id="IPR003593">
    <property type="entry name" value="AAA+_ATPase"/>
</dbReference>
<organism evidence="10 11">
    <name type="scientific">Saccharopolyspora gloriosae</name>
    <dbReference type="NCBI Taxonomy" id="455344"/>
    <lineage>
        <taxon>Bacteria</taxon>
        <taxon>Bacillati</taxon>
        <taxon>Actinomycetota</taxon>
        <taxon>Actinomycetes</taxon>
        <taxon>Pseudonocardiales</taxon>
        <taxon>Pseudonocardiaceae</taxon>
        <taxon>Saccharopolyspora</taxon>
    </lineage>
</organism>
<evidence type="ECO:0000259" key="9">
    <source>
        <dbReference type="PROSITE" id="PS50929"/>
    </source>
</evidence>
<dbReference type="GO" id="GO:0034040">
    <property type="term" value="F:ATPase-coupled lipid transmembrane transporter activity"/>
    <property type="evidence" value="ECO:0007669"/>
    <property type="project" value="TreeGrafter"/>
</dbReference>
<evidence type="ECO:0000313" key="10">
    <source>
        <dbReference type="EMBL" id="MBB5071769.1"/>
    </source>
</evidence>
<sequence length="554" mass="56613">MVNEDRVLLVAVRARRWSVVLLALTALAATGCALLVPEALARAVDAVVSGGGGAVGPVLVLLALGGGGVLARVAATLLSARITAATTARLRAGLADHLVRVGHRGPFAAGDSVSRITGDCTGAGQITATLVEISTAALLSAGALVALALLDWRIALVYLLTLPPALLLARSHVRSTAADLLAYQEASGELGARLLDAVTGLRTIAATGVAEQEVHRVLRPLDRLGAAGTGTWRTQARMMWRAGLLLPLVQIAVLGAAGVGVLGGRLSVGDVLAALGYAGAGMGILRQSALFTALSRARSCAVRIAEVHRTTPEPVGVRPLPPGPGEVRVSGVAVRGALTGIDLLVPAGTVVAVAGRSGSGKSTFAAVLGGLRPPDRGRVLLDGVPLPELAPAALRGAVGIAFARPVLLGRTVATAVSYGADEVDVAAACRAAQVHDLVTRLPDGYLTRLADAPLSGGEAQRLGLARALARQPRLLVLDDATAGLDTVTEARAERAMAAALPGRTRIVVTNRAGTARRADLVVWLDDGRIRGTAPHDELWADPDYRAVFAEGATW</sequence>
<dbReference type="Pfam" id="PF00005">
    <property type="entry name" value="ABC_tran"/>
    <property type="match status" value="1"/>
</dbReference>
<evidence type="ECO:0000256" key="2">
    <source>
        <dbReference type="ARBA" id="ARBA00022692"/>
    </source>
</evidence>
<dbReference type="PANTHER" id="PTHR24221:SF654">
    <property type="entry name" value="ATP-BINDING CASSETTE SUB-FAMILY B MEMBER 6"/>
    <property type="match status" value="1"/>
</dbReference>
<feature type="transmembrane region" description="Helical" evidence="7">
    <location>
        <begin position="242"/>
        <end position="262"/>
    </location>
</feature>
<evidence type="ECO:0000256" key="6">
    <source>
        <dbReference type="ARBA" id="ARBA00023136"/>
    </source>
</evidence>
<feature type="domain" description="ABC transporter" evidence="8">
    <location>
        <begin position="302"/>
        <end position="551"/>
    </location>
</feature>
<dbReference type="PROSITE" id="PS50893">
    <property type="entry name" value="ABC_TRANSPORTER_2"/>
    <property type="match status" value="1"/>
</dbReference>
<dbReference type="SUPFAM" id="SSF52540">
    <property type="entry name" value="P-loop containing nucleoside triphosphate hydrolases"/>
    <property type="match status" value="1"/>
</dbReference>